<accession>A0A1G4UPA0</accession>
<sequence>MRTTLITSIELLAPGQGATDSFKFRGVASTAEGEVIQIVEADTLDVVVETLTEALKSQFENAIEESA</sequence>
<dbReference type="EMBL" id="FMTP01000010">
    <property type="protein sequence ID" value="SCW95473.1"/>
    <property type="molecule type" value="Genomic_DNA"/>
</dbReference>
<organism evidence="1 2">
    <name type="scientific">Ancylobacter rudongensis</name>
    <dbReference type="NCBI Taxonomy" id="177413"/>
    <lineage>
        <taxon>Bacteria</taxon>
        <taxon>Pseudomonadati</taxon>
        <taxon>Pseudomonadota</taxon>
        <taxon>Alphaproteobacteria</taxon>
        <taxon>Hyphomicrobiales</taxon>
        <taxon>Xanthobacteraceae</taxon>
        <taxon>Ancylobacter</taxon>
    </lineage>
</organism>
<evidence type="ECO:0000313" key="1">
    <source>
        <dbReference type="EMBL" id="SCW95473.1"/>
    </source>
</evidence>
<dbReference type="STRING" id="177413.SAMN05660859_0037"/>
<name>A0A1G4UPA0_9HYPH</name>
<dbReference type="RefSeq" id="WP_091444055.1">
    <property type="nucleotide sequence ID" value="NZ_FMTP01000010.1"/>
</dbReference>
<protein>
    <submittedName>
        <fullName evidence="1">Uncharacterized protein</fullName>
    </submittedName>
</protein>
<gene>
    <name evidence="1" type="ORF">SAMN05660859_0037</name>
</gene>
<proteinExistence type="predicted"/>
<dbReference type="Proteomes" id="UP000198889">
    <property type="component" value="Unassembled WGS sequence"/>
</dbReference>
<evidence type="ECO:0000313" key="2">
    <source>
        <dbReference type="Proteomes" id="UP000198889"/>
    </source>
</evidence>
<reference evidence="2" key="1">
    <citation type="submission" date="2016-10" db="EMBL/GenBank/DDBJ databases">
        <authorList>
            <person name="Varghese N."/>
            <person name="Submissions S."/>
        </authorList>
    </citation>
    <scope>NUCLEOTIDE SEQUENCE [LARGE SCALE GENOMIC DNA]</scope>
    <source>
        <strain evidence="2">CGMCC 1.1761</strain>
    </source>
</reference>
<keyword evidence="2" id="KW-1185">Reference proteome</keyword>
<dbReference type="AlphaFoldDB" id="A0A1G4UPA0"/>